<feature type="compositionally biased region" description="Polar residues" evidence="1">
    <location>
        <begin position="28"/>
        <end position="39"/>
    </location>
</feature>
<name>A0A2U9BN75_SCOMX</name>
<feature type="region of interest" description="Disordered" evidence="1">
    <location>
        <begin position="1"/>
        <end position="39"/>
    </location>
</feature>
<feature type="compositionally biased region" description="Polar residues" evidence="1">
    <location>
        <begin position="70"/>
        <end position="81"/>
    </location>
</feature>
<sequence>MVHLHRSGTFSRTEPEPQALREAPATPQPRSSEPGLNSQLTSSSWFFWSGTFSRTEPEPQALREAPATPQPRSSEPGLNSQLTSSSWFFWLETKPPKH</sequence>
<dbReference type="AlphaFoldDB" id="A0A2U9BN75"/>
<evidence type="ECO:0000313" key="3">
    <source>
        <dbReference type="Proteomes" id="UP000246464"/>
    </source>
</evidence>
<gene>
    <name evidence="2" type="ORF">SMAX5B_011586</name>
</gene>
<dbReference type="EMBL" id="CP026250">
    <property type="protein sequence ID" value="AWP05260.1"/>
    <property type="molecule type" value="Genomic_DNA"/>
</dbReference>
<reference evidence="2 3" key="1">
    <citation type="submission" date="2017-12" db="EMBL/GenBank/DDBJ databases">
        <title>Integrating genomic resources of turbot (Scophthalmus maximus) in depth evaluation of genetic and physical mapping variation across individuals.</title>
        <authorList>
            <person name="Martinez P."/>
        </authorList>
    </citation>
    <scope>NUCLEOTIDE SEQUENCE [LARGE SCALE GENOMIC DNA]</scope>
</reference>
<proteinExistence type="predicted"/>
<organism evidence="2 3">
    <name type="scientific">Scophthalmus maximus</name>
    <name type="common">Turbot</name>
    <name type="synonym">Psetta maxima</name>
    <dbReference type="NCBI Taxonomy" id="52904"/>
    <lineage>
        <taxon>Eukaryota</taxon>
        <taxon>Metazoa</taxon>
        <taxon>Chordata</taxon>
        <taxon>Craniata</taxon>
        <taxon>Vertebrata</taxon>
        <taxon>Euteleostomi</taxon>
        <taxon>Actinopterygii</taxon>
        <taxon>Neopterygii</taxon>
        <taxon>Teleostei</taxon>
        <taxon>Neoteleostei</taxon>
        <taxon>Acanthomorphata</taxon>
        <taxon>Carangaria</taxon>
        <taxon>Pleuronectiformes</taxon>
        <taxon>Pleuronectoidei</taxon>
        <taxon>Scophthalmidae</taxon>
        <taxon>Scophthalmus</taxon>
    </lineage>
</organism>
<protein>
    <submittedName>
        <fullName evidence="2">Uncharacterized protein</fullName>
    </submittedName>
</protein>
<evidence type="ECO:0000256" key="1">
    <source>
        <dbReference type="SAM" id="MobiDB-lite"/>
    </source>
</evidence>
<keyword evidence="3" id="KW-1185">Reference proteome</keyword>
<accession>A0A2U9BN75</accession>
<feature type="region of interest" description="Disordered" evidence="1">
    <location>
        <begin position="55"/>
        <end position="81"/>
    </location>
</feature>
<evidence type="ECO:0000313" key="2">
    <source>
        <dbReference type="EMBL" id="AWP05260.1"/>
    </source>
</evidence>
<dbReference type="Proteomes" id="UP000246464">
    <property type="component" value="Chromosome 8"/>
</dbReference>